<evidence type="ECO:0000256" key="1">
    <source>
        <dbReference type="SAM" id="MobiDB-lite"/>
    </source>
</evidence>
<keyword evidence="3" id="KW-1185">Reference proteome</keyword>
<name>A0A8T0I5Y9_CERPU</name>
<sequence length="53" mass="6389">MRFRSQRPRLSSWSLEFHLKQVRLIEQSIDSSSNQATNSSNKSPIFRLQQRRR</sequence>
<organism evidence="2 3">
    <name type="scientific">Ceratodon purpureus</name>
    <name type="common">Fire moss</name>
    <name type="synonym">Dicranum purpureum</name>
    <dbReference type="NCBI Taxonomy" id="3225"/>
    <lineage>
        <taxon>Eukaryota</taxon>
        <taxon>Viridiplantae</taxon>
        <taxon>Streptophyta</taxon>
        <taxon>Embryophyta</taxon>
        <taxon>Bryophyta</taxon>
        <taxon>Bryophytina</taxon>
        <taxon>Bryopsida</taxon>
        <taxon>Dicranidae</taxon>
        <taxon>Pseudoditrichales</taxon>
        <taxon>Ditrichaceae</taxon>
        <taxon>Ceratodon</taxon>
    </lineage>
</organism>
<protein>
    <submittedName>
        <fullName evidence="2">Uncharacterized protein</fullName>
    </submittedName>
</protein>
<gene>
    <name evidence="2" type="ORF">KC19_4G071400</name>
</gene>
<comment type="caution">
    <text evidence="2">The sequence shown here is derived from an EMBL/GenBank/DDBJ whole genome shotgun (WGS) entry which is preliminary data.</text>
</comment>
<reference evidence="2" key="1">
    <citation type="submission" date="2020-06" db="EMBL/GenBank/DDBJ databases">
        <title>WGS assembly of Ceratodon purpureus strain R40.</title>
        <authorList>
            <person name="Carey S.B."/>
            <person name="Jenkins J."/>
            <person name="Shu S."/>
            <person name="Lovell J.T."/>
            <person name="Sreedasyam A."/>
            <person name="Maumus F."/>
            <person name="Tiley G.P."/>
            <person name="Fernandez-Pozo N."/>
            <person name="Barry K."/>
            <person name="Chen C."/>
            <person name="Wang M."/>
            <person name="Lipzen A."/>
            <person name="Daum C."/>
            <person name="Saski C.A."/>
            <person name="Payton A.C."/>
            <person name="Mcbreen J.C."/>
            <person name="Conrad R.E."/>
            <person name="Kollar L.M."/>
            <person name="Olsson S."/>
            <person name="Huttunen S."/>
            <person name="Landis J.B."/>
            <person name="Wickett N.J."/>
            <person name="Johnson M.G."/>
            <person name="Rensing S.A."/>
            <person name="Grimwood J."/>
            <person name="Schmutz J."/>
            <person name="Mcdaniel S.F."/>
        </authorList>
    </citation>
    <scope>NUCLEOTIDE SEQUENCE</scope>
    <source>
        <strain evidence="2">R40</strain>
    </source>
</reference>
<proteinExistence type="predicted"/>
<accession>A0A8T0I5Y9</accession>
<dbReference type="EMBL" id="CM026424">
    <property type="protein sequence ID" value="KAG0579080.1"/>
    <property type="molecule type" value="Genomic_DNA"/>
</dbReference>
<evidence type="ECO:0000313" key="2">
    <source>
        <dbReference type="EMBL" id="KAG0579080.1"/>
    </source>
</evidence>
<feature type="compositionally biased region" description="Polar residues" evidence="1">
    <location>
        <begin position="30"/>
        <end position="43"/>
    </location>
</feature>
<dbReference type="Proteomes" id="UP000822688">
    <property type="component" value="Chromosome 4"/>
</dbReference>
<dbReference type="AlphaFoldDB" id="A0A8T0I5Y9"/>
<evidence type="ECO:0000313" key="3">
    <source>
        <dbReference type="Proteomes" id="UP000822688"/>
    </source>
</evidence>
<feature type="region of interest" description="Disordered" evidence="1">
    <location>
        <begin position="30"/>
        <end position="53"/>
    </location>
</feature>